<dbReference type="CDD" id="cd10568">
    <property type="entry name" value="SWIB_like"/>
    <property type="match status" value="1"/>
</dbReference>
<dbReference type="Pfam" id="PF02201">
    <property type="entry name" value="SWIB"/>
    <property type="match status" value="1"/>
</dbReference>
<evidence type="ECO:0000313" key="6">
    <source>
        <dbReference type="EMBL" id="KAK4482153.1"/>
    </source>
</evidence>
<feature type="region of interest" description="Disordered" evidence="4">
    <location>
        <begin position="60"/>
        <end position="111"/>
    </location>
</feature>
<evidence type="ECO:0000256" key="1">
    <source>
        <dbReference type="ARBA" id="ARBA00009084"/>
    </source>
</evidence>
<dbReference type="Proteomes" id="UP001291926">
    <property type="component" value="Unassembled WGS sequence"/>
</dbReference>
<dbReference type="InterPro" id="IPR022761">
    <property type="entry name" value="Fumarate_lyase_N"/>
</dbReference>
<accession>A0ABR0D0N6</accession>
<dbReference type="SMART" id="SM00151">
    <property type="entry name" value="SWIB"/>
    <property type="match status" value="1"/>
</dbReference>
<evidence type="ECO:0000256" key="3">
    <source>
        <dbReference type="ARBA" id="ARBA00023239"/>
    </source>
</evidence>
<feature type="domain" description="DM2" evidence="5">
    <location>
        <begin position="262"/>
        <end position="340"/>
    </location>
</feature>
<dbReference type="Gene3D" id="1.10.245.10">
    <property type="entry name" value="SWIB/MDM2 domain"/>
    <property type="match status" value="1"/>
</dbReference>
<dbReference type="InterPro" id="IPR020557">
    <property type="entry name" value="Fumarate_lyase_CS"/>
</dbReference>
<dbReference type="InterPro" id="IPR024083">
    <property type="entry name" value="Fumarase/histidase_N"/>
</dbReference>
<feature type="region of interest" description="Disordered" evidence="4">
    <location>
        <begin position="1"/>
        <end position="20"/>
    </location>
</feature>
<dbReference type="Gene3D" id="1.10.275.10">
    <property type="entry name" value="Fumarase/aspartase (N-terminal domain)"/>
    <property type="match status" value="2"/>
</dbReference>
<dbReference type="PROSITE" id="PS51925">
    <property type="entry name" value="SWIB_MDM2"/>
    <property type="match status" value="1"/>
</dbReference>
<feature type="compositionally biased region" description="Polar residues" evidence="4">
    <location>
        <begin position="60"/>
        <end position="80"/>
    </location>
</feature>
<evidence type="ECO:0000313" key="7">
    <source>
        <dbReference type="Proteomes" id="UP001291926"/>
    </source>
</evidence>
<dbReference type="SUPFAM" id="SSF47592">
    <property type="entry name" value="SWIB/MDM2 domain"/>
    <property type="match status" value="1"/>
</dbReference>
<gene>
    <name evidence="6" type="ORF">RD792_009294</name>
</gene>
<dbReference type="InterPro" id="IPR036885">
    <property type="entry name" value="SWIB_MDM2_dom_sf"/>
</dbReference>
<dbReference type="CDD" id="cd01362">
    <property type="entry name" value="Fumarase_classII"/>
    <property type="match status" value="1"/>
</dbReference>
<dbReference type="EC" id="4.2.1.2" evidence="2"/>
<dbReference type="SUPFAM" id="SSF48557">
    <property type="entry name" value="L-aspartase-like"/>
    <property type="match status" value="1"/>
</dbReference>
<dbReference type="PANTHER" id="PTHR11444">
    <property type="entry name" value="ASPARTATEAMMONIA/ARGININOSUCCINATE/ADENYLOSUCCINATE LYASE"/>
    <property type="match status" value="1"/>
</dbReference>
<reference evidence="6 7" key="1">
    <citation type="journal article" date="2023" name="bioRxiv">
        <title>Genome report: Whole genome sequence and annotation of Penstemon davidsonii.</title>
        <authorList>
            <person name="Ostevik K.L."/>
            <person name="Alabady M."/>
            <person name="Zhang M."/>
            <person name="Rausher M.D."/>
        </authorList>
    </citation>
    <scope>NUCLEOTIDE SEQUENCE [LARGE SCALE GENOMIC DNA]</scope>
    <source>
        <strain evidence="6">DNT005</strain>
        <tissue evidence="6">Whole leaf</tissue>
    </source>
</reference>
<sequence length="1004" mass="111247">MSDRPCPQQQQMGSGFPGGQLQLSAAQAQAIAQVAQSKAHQAHAQAQFQAQLQAHAQGGLSFNQQGGHSQNMGGSPSLSVSGAKRVPQKPLGRPPSSFSPSNKKKQKLPEKQLQERVAAILPESALYTQLLEFESRVDASLRRKKIDIQESLKTPSYTQKTLRIYVFNTFANQQIPRTIPPTWTLKIVGRILEEGMEKPNPMYPKFSSFFKRVTIMLDQKVYPDNHLIIWDSSRTPAPHEGFEVKRKGDQEFTASIRLEMNYMPEKYKLSPALTELLGIEVDTRARIMAAIWHYVKARKLQCPDDPSSFNCDPPLQNVFGEETKIKFTAVTEKITPHLSPPQPIQLEHRVKLSGNSPVGTACYDILVDVPFPIQRELNALLASTEKTKEIDACDEAICSAIRKIHEHRRRRAFFLGFSQSPIEFIHALIDSQNKDLKLVAGGEPSRNAEKEHHADFYNQPWEHHCTKNIDIQSRLNRWLTIYSHQVIHKELTKVSDYYHTDQTPIFSSPSMAMFIASRRISNGSTTTSYLAASFRWLWGAQTQRSLQNFEIGGDRERMPEPIIRAFGILKKCAAKVNMEYGLDPSIGKAIMQAAQEVAEGKLNDHFPLVVWQTGSGTQSNMNANENIVHYVILTACIFIRFNGYVHWFLVIANRAAEILGHKRGGKFVHPNDHVNRSQSSNDTFPTVMHIAAAMEINSGLIPKLRQLHSTLHSKSIEFKDIVKIGRTHTQDATPLTLGQEFSGYTTQVKYGIDRVSCTLPRIYQLAQGGTAVGTGLNTKKGFDVKIASAVAEETNLPFVTAENKFEALAAHDAFVETSGALNTIGVSLMKIANDIRFLGSGPRCGLGELILPENEPGSSIMPGKVNPTQCEALTMVCAQVMGNHVAVTVGGSNGHFELNVFKPVMASNLLHSVRLLGDASASFEKNCVRGIQANRERISKLLHESLMLVTSLNPKIGYDNAAAVAKTAHKEGSTLKDAALKLGVLSSEEFDQLVVPENMIGPSD</sequence>
<dbReference type="InterPro" id="IPR003121">
    <property type="entry name" value="SWIB_MDM2_domain"/>
</dbReference>
<evidence type="ECO:0000256" key="2">
    <source>
        <dbReference type="ARBA" id="ARBA00012921"/>
    </source>
</evidence>
<evidence type="ECO:0000259" key="5">
    <source>
        <dbReference type="PROSITE" id="PS51925"/>
    </source>
</evidence>
<dbReference type="InterPro" id="IPR005677">
    <property type="entry name" value="Fum_hydII"/>
</dbReference>
<dbReference type="PRINTS" id="PR00149">
    <property type="entry name" value="FUMRATELYASE"/>
</dbReference>
<dbReference type="Pfam" id="PF00206">
    <property type="entry name" value="Lyase_1"/>
    <property type="match status" value="1"/>
</dbReference>
<protein>
    <recommendedName>
        <fullName evidence="2">fumarate hydratase</fullName>
        <ecNumber evidence="2">4.2.1.2</ecNumber>
    </recommendedName>
</protein>
<dbReference type="InterPro" id="IPR000362">
    <property type="entry name" value="Fumarate_lyase_fam"/>
</dbReference>
<name>A0ABR0D0N6_9LAMI</name>
<dbReference type="Gene3D" id="1.10.40.30">
    <property type="entry name" value="Fumarase/aspartase (C-terminal domain)"/>
    <property type="match status" value="1"/>
</dbReference>
<keyword evidence="7" id="KW-1185">Reference proteome</keyword>
<dbReference type="InterPro" id="IPR019835">
    <property type="entry name" value="SWIB_domain"/>
</dbReference>
<dbReference type="HAMAP" id="MF_00743">
    <property type="entry name" value="FumaraseC"/>
    <property type="match status" value="1"/>
</dbReference>
<comment type="caution">
    <text evidence="6">The sequence shown here is derived from an EMBL/GenBank/DDBJ whole genome shotgun (WGS) entry which is preliminary data.</text>
</comment>
<dbReference type="EMBL" id="JAYDYQ010002534">
    <property type="protein sequence ID" value="KAK4482153.1"/>
    <property type="molecule type" value="Genomic_DNA"/>
</dbReference>
<dbReference type="Pfam" id="PF10415">
    <property type="entry name" value="FumaraseC_C"/>
    <property type="match status" value="1"/>
</dbReference>
<keyword evidence="3" id="KW-0456">Lyase</keyword>
<dbReference type="InterPro" id="IPR018951">
    <property type="entry name" value="Fumarase_C_C"/>
</dbReference>
<dbReference type="Gene3D" id="1.20.200.10">
    <property type="entry name" value="Fumarase/aspartase (Central domain)"/>
    <property type="match status" value="1"/>
</dbReference>
<dbReference type="PROSITE" id="PS00163">
    <property type="entry name" value="FUMARATE_LYASES"/>
    <property type="match status" value="1"/>
</dbReference>
<comment type="similarity">
    <text evidence="1">Belongs to the class-II fumarase/aspartase family. Fumarase subfamily.</text>
</comment>
<dbReference type="InterPro" id="IPR008948">
    <property type="entry name" value="L-Aspartase-like"/>
</dbReference>
<organism evidence="6 7">
    <name type="scientific">Penstemon davidsonii</name>
    <dbReference type="NCBI Taxonomy" id="160366"/>
    <lineage>
        <taxon>Eukaryota</taxon>
        <taxon>Viridiplantae</taxon>
        <taxon>Streptophyta</taxon>
        <taxon>Embryophyta</taxon>
        <taxon>Tracheophyta</taxon>
        <taxon>Spermatophyta</taxon>
        <taxon>Magnoliopsida</taxon>
        <taxon>eudicotyledons</taxon>
        <taxon>Gunneridae</taxon>
        <taxon>Pentapetalae</taxon>
        <taxon>asterids</taxon>
        <taxon>lamiids</taxon>
        <taxon>Lamiales</taxon>
        <taxon>Plantaginaceae</taxon>
        <taxon>Cheloneae</taxon>
        <taxon>Penstemon</taxon>
    </lineage>
</organism>
<proteinExistence type="inferred from homology"/>
<evidence type="ECO:0000256" key="4">
    <source>
        <dbReference type="SAM" id="MobiDB-lite"/>
    </source>
</evidence>
<dbReference type="PANTHER" id="PTHR11444:SF1">
    <property type="entry name" value="FUMARATE HYDRATASE, MITOCHONDRIAL"/>
    <property type="match status" value="1"/>
</dbReference>